<reference evidence="3" key="1">
    <citation type="journal article" date="2014" name="Int. J. Syst. Evol. Microbiol.">
        <title>Complete genome sequence of Corynebacterium casei LMG S-19264T (=DSM 44701T), isolated from a smear-ripened cheese.</title>
        <authorList>
            <consortium name="US DOE Joint Genome Institute (JGI-PGF)"/>
            <person name="Walter F."/>
            <person name="Albersmeier A."/>
            <person name="Kalinowski J."/>
            <person name="Ruckert C."/>
        </authorList>
    </citation>
    <scope>NUCLEOTIDE SEQUENCE</scope>
    <source>
        <strain evidence="3">JCM 4790</strain>
    </source>
</reference>
<sequence length="525" mass="55420">MDPTMDGTLSGRFLRGLALSPDRPALRADGVDTTYRALHERALVLAGSLRAGLPDRPPAVGVLAGKGPTAYASLLAGLYSGVTVVPLQPAFPAARTRQMIEAAGVGALLADDGALPALAALHEAGVTLPTLFAPGGQPMPALAVDADSALKAPMPARPEDIAYVLFTSGSTGRPKGVPVTHANTAHYFGLLDERYDFGPHDVFSQAFDLNFDCAMFDLFCAWGAGATVVPVPARAYAHLPEFVAEQGMTVWFSTPSAISLVRRTGGLVPGGMPSLRWSFFAGEALGCRDAEDWAAAAPGTTLENLYGPTELTVTIAAHRWSPGRHLHDMVPIGAVHPGHEVLLLDASGAPTTAGEGELCVAGPQSTPGYLDPADDTGRFLDHGGRRFYRTGDRVRYADDGALLYLGRQDAQVQVHGVRVELAEVDAAVRTCAGVEDAVTVAVPVDGTVELAVFHTGEPVPPARLARHLRELLPAAVVPRAYHHLDALPLNSNRKTDRRKLASRATAMRQRPAGAGSTHERRQVSQ</sequence>
<dbReference type="Pfam" id="PF00501">
    <property type="entry name" value="AMP-binding"/>
    <property type="match status" value="1"/>
</dbReference>
<dbReference type="GO" id="GO:0044550">
    <property type="term" value="P:secondary metabolite biosynthetic process"/>
    <property type="evidence" value="ECO:0007669"/>
    <property type="project" value="TreeGrafter"/>
</dbReference>
<dbReference type="InterPro" id="IPR020845">
    <property type="entry name" value="AMP-binding_CS"/>
</dbReference>
<dbReference type="Proteomes" id="UP000619244">
    <property type="component" value="Unassembled WGS sequence"/>
</dbReference>
<feature type="domain" description="AMP-dependent synthetase/ligase" evidence="2">
    <location>
        <begin position="19"/>
        <end position="370"/>
    </location>
</feature>
<dbReference type="InterPro" id="IPR045851">
    <property type="entry name" value="AMP-bd_C_sf"/>
</dbReference>
<evidence type="ECO:0000313" key="4">
    <source>
        <dbReference type="Proteomes" id="UP000619244"/>
    </source>
</evidence>
<dbReference type="Gene3D" id="3.40.50.12780">
    <property type="entry name" value="N-terminal domain of ligase-like"/>
    <property type="match status" value="1"/>
</dbReference>
<dbReference type="AlphaFoldDB" id="A0A918NZT3"/>
<dbReference type="GO" id="GO:0005737">
    <property type="term" value="C:cytoplasm"/>
    <property type="evidence" value="ECO:0007669"/>
    <property type="project" value="TreeGrafter"/>
</dbReference>
<dbReference type="NCBIfam" id="TIGR01733">
    <property type="entry name" value="AA-adenyl-dom"/>
    <property type="match status" value="1"/>
</dbReference>
<dbReference type="PROSITE" id="PS00455">
    <property type="entry name" value="AMP_BINDING"/>
    <property type="match status" value="1"/>
</dbReference>
<dbReference type="GO" id="GO:0031177">
    <property type="term" value="F:phosphopantetheine binding"/>
    <property type="evidence" value="ECO:0007669"/>
    <property type="project" value="TreeGrafter"/>
</dbReference>
<dbReference type="PANTHER" id="PTHR45527:SF1">
    <property type="entry name" value="FATTY ACID SYNTHASE"/>
    <property type="match status" value="1"/>
</dbReference>
<dbReference type="InterPro" id="IPR042099">
    <property type="entry name" value="ANL_N_sf"/>
</dbReference>
<dbReference type="InterPro" id="IPR000873">
    <property type="entry name" value="AMP-dep_synth/lig_dom"/>
</dbReference>
<comment type="caution">
    <text evidence="3">The sequence shown here is derived from an EMBL/GenBank/DDBJ whole genome shotgun (WGS) entry which is preliminary data.</text>
</comment>
<dbReference type="EMBL" id="BMVU01000061">
    <property type="protein sequence ID" value="GGY07100.1"/>
    <property type="molecule type" value="Genomic_DNA"/>
</dbReference>
<organism evidence="3 4">
    <name type="scientific">Streptomyces minutiscleroticus</name>
    <dbReference type="NCBI Taxonomy" id="68238"/>
    <lineage>
        <taxon>Bacteria</taxon>
        <taxon>Bacillati</taxon>
        <taxon>Actinomycetota</taxon>
        <taxon>Actinomycetes</taxon>
        <taxon>Kitasatosporales</taxon>
        <taxon>Streptomycetaceae</taxon>
        <taxon>Streptomyces</taxon>
    </lineage>
</organism>
<feature type="region of interest" description="Disordered" evidence="1">
    <location>
        <begin position="488"/>
        <end position="525"/>
    </location>
</feature>
<dbReference type="GO" id="GO:0043041">
    <property type="term" value="P:amino acid activation for nonribosomal peptide biosynthetic process"/>
    <property type="evidence" value="ECO:0007669"/>
    <property type="project" value="TreeGrafter"/>
</dbReference>
<evidence type="ECO:0000259" key="2">
    <source>
        <dbReference type="Pfam" id="PF00501"/>
    </source>
</evidence>
<dbReference type="PANTHER" id="PTHR45527">
    <property type="entry name" value="NONRIBOSOMAL PEPTIDE SYNTHETASE"/>
    <property type="match status" value="1"/>
</dbReference>
<dbReference type="SUPFAM" id="SSF56801">
    <property type="entry name" value="Acetyl-CoA synthetase-like"/>
    <property type="match status" value="1"/>
</dbReference>
<accession>A0A918NZT3</accession>
<proteinExistence type="predicted"/>
<evidence type="ECO:0000313" key="3">
    <source>
        <dbReference type="EMBL" id="GGY07100.1"/>
    </source>
</evidence>
<evidence type="ECO:0000256" key="1">
    <source>
        <dbReference type="SAM" id="MobiDB-lite"/>
    </source>
</evidence>
<dbReference type="InterPro" id="IPR010071">
    <property type="entry name" value="AA_adenyl_dom"/>
</dbReference>
<keyword evidence="4" id="KW-1185">Reference proteome</keyword>
<reference evidence="3" key="2">
    <citation type="submission" date="2020-09" db="EMBL/GenBank/DDBJ databases">
        <authorList>
            <person name="Sun Q."/>
            <person name="Ohkuma M."/>
        </authorList>
    </citation>
    <scope>NUCLEOTIDE SEQUENCE</scope>
    <source>
        <strain evidence="3">JCM 4790</strain>
    </source>
</reference>
<gene>
    <name evidence="3" type="ORF">GCM10010358_70360</name>
</gene>
<name>A0A918NZT3_9ACTN</name>
<dbReference type="Gene3D" id="3.30.300.30">
    <property type="match status" value="1"/>
</dbReference>
<protein>
    <submittedName>
        <fullName evidence="3">Amino acid adenylation protein</fullName>
    </submittedName>
</protein>